<keyword evidence="14" id="KW-0832">Ubl conjugation</keyword>
<evidence type="ECO:0000259" key="19">
    <source>
        <dbReference type="PROSITE" id="PS50081"/>
    </source>
</evidence>
<keyword evidence="8 18" id="KW-0808">Transferase</keyword>
<evidence type="ECO:0000256" key="16">
    <source>
        <dbReference type="ARBA" id="ARBA00023204"/>
    </source>
</evidence>
<evidence type="ECO:0000256" key="7">
    <source>
        <dbReference type="ARBA" id="ARBA00022454"/>
    </source>
</evidence>
<keyword evidence="17 18" id="KW-0539">Nucleus</keyword>
<dbReference type="Gene3D" id="1.10.10.10">
    <property type="entry name" value="Winged helix-like DNA-binding domain superfamily/Winged helix DNA-binding domain"/>
    <property type="match status" value="1"/>
</dbReference>
<dbReference type="GeneID" id="106475432"/>
<evidence type="ECO:0000256" key="6">
    <source>
        <dbReference type="ARBA" id="ARBA00019422"/>
    </source>
</evidence>
<evidence type="ECO:0000313" key="21">
    <source>
        <dbReference type="RefSeq" id="XP_013791570.1"/>
    </source>
</evidence>
<comment type="subunit">
    <text evidence="18">Component of the Smc5-Smc6 complex.</text>
</comment>
<dbReference type="PANTHER" id="PTHR20973:SF0">
    <property type="entry name" value="NON-STRUCTURAL MAINTENANCE OF CHROMOSOMES ELEMENT 1 HOMOLOG"/>
    <property type="match status" value="1"/>
</dbReference>
<comment type="similarity">
    <text evidence="4 18">Belongs to the NSE1 family.</text>
</comment>
<keyword evidence="11 18" id="KW-0863">Zinc-finger</keyword>
<keyword evidence="12 18" id="KW-0833">Ubl conjugation pathway</keyword>
<dbReference type="PROSITE" id="PS50081">
    <property type="entry name" value="ZF_DAG_PE_2"/>
    <property type="match status" value="1"/>
</dbReference>
<dbReference type="Pfam" id="PF07574">
    <property type="entry name" value="SMC_Nse1"/>
    <property type="match status" value="1"/>
</dbReference>
<gene>
    <name evidence="21" type="primary">LOC106475432</name>
</gene>
<feature type="domain" description="Phorbol-ester/DAG-type" evidence="19">
    <location>
        <begin position="167"/>
        <end position="219"/>
    </location>
</feature>
<evidence type="ECO:0000256" key="10">
    <source>
        <dbReference type="ARBA" id="ARBA00022763"/>
    </source>
</evidence>
<accession>A0ABM1BZF3</accession>
<dbReference type="RefSeq" id="XP_013791570.1">
    <property type="nucleotide sequence ID" value="XM_013936116.2"/>
</dbReference>
<reference evidence="21" key="1">
    <citation type="submission" date="2025-08" db="UniProtKB">
        <authorList>
            <consortium name="RefSeq"/>
        </authorList>
    </citation>
    <scope>IDENTIFICATION</scope>
    <source>
        <tissue evidence="21">Muscle</tissue>
    </source>
</reference>
<evidence type="ECO:0000256" key="4">
    <source>
        <dbReference type="ARBA" id="ARBA00010258"/>
    </source>
</evidence>
<evidence type="ECO:0000256" key="3">
    <source>
        <dbReference type="ARBA" id="ARBA00004286"/>
    </source>
</evidence>
<evidence type="ECO:0000256" key="18">
    <source>
        <dbReference type="RuleBase" id="RU368018"/>
    </source>
</evidence>
<evidence type="ECO:0000256" key="2">
    <source>
        <dbReference type="ARBA" id="ARBA00004123"/>
    </source>
</evidence>
<evidence type="ECO:0000256" key="15">
    <source>
        <dbReference type="ARBA" id="ARBA00023172"/>
    </source>
</evidence>
<evidence type="ECO:0000256" key="12">
    <source>
        <dbReference type="ARBA" id="ARBA00022786"/>
    </source>
</evidence>
<organism evidence="20 21">
    <name type="scientific">Limulus polyphemus</name>
    <name type="common">Atlantic horseshoe crab</name>
    <dbReference type="NCBI Taxonomy" id="6850"/>
    <lineage>
        <taxon>Eukaryota</taxon>
        <taxon>Metazoa</taxon>
        <taxon>Ecdysozoa</taxon>
        <taxon>Arthropoda</taxon>
        <taxon>Chelicerata</taxon>
        <taxon>Merostomata</taxon>
        <taxon>Xiphosura</taxon>
        <taxon>Limulidae</taxon>
        <taxon>Limulus</taxon>
    </lineage>
</organism>
<dbReference type="Gene3D" id="3.30.40.10">
    <property type="entry name" value="Zinc/RING finger domain, C3HC4 (zinc finger)"/>
    <property type="match status" value="1"/>
</dbReference>
<evidence type="ECO:0000256" key="8">
    <source>
        <dbReference type="ARBA" id="ARBA00022679"/>
    </source>
</evidence>
<keyword evidence="20" id="KW-1185">Reference proteome</keyword>
<dbReference type="PANTHER" id="PTHR20973">
    <property type="entry name" value="NON-SMC ELEMENT 1-RELATED"/>
    <property type="match status" value="1"/>
</dbReference>
<protein>
    <recommendedName>
        <fullName evidence="6 18">Non-structural maintenance of chromosomes element 1 homolog</fullName>
        <ecNumber evidence="5 18">2.3.2.27</ecNumber>
    </recommendedName>
</protein>
<proteinExistence type="inferred from homology"/>
<keyword evidence="16 18" id="KW-0234">DNA repair</keyword>
<evidence type="ECO:0000256" key="14">
    <source>
        <dbReference type="ARBA" id="ARBA00022843"/>
    </source>
</evidence>
<evidence type="ECO:0000256" key="17">
    <source>
        <dbReference type="ARBA" id="ARBA00023242"/>
    </source>
</evidence>
<evidence type="ECO:0000313" key="20">
    <source>
        <dbReference type="Proteomes" id="UP000694941"/>
    </source>
</evidence>
<evidence type="ECO:0000256" key="1">
    <source>
        <dbReference type="ARBA" id="ARBA00000900"/>
    </source>
</evidence>
<keyword evidence="10 18" id="KW-0227">DNA damage</keyword>
<evidence type="ECO:0000256" key="9">
    <source>
        <dbReference type="ARBA" id="ARBA00022723"/>
    </source>
</evidence>
<dbReference type="InterPro" id="IPR013083">
    <property type="entry name" value="Znf_RING/FYVE/PHD"/>
</dbReference>
<comment type="subcellular location">
    <subcellularLocation>
        <location evidence="3">Chromosome</location>
    </subcellularLocation>
    <subcellularLocation>
        <location evidence="2 18">Nucleus</location>
    </subcellularLocation>
</comment>
<evidence type="ECO:0000256" key="5">
    <source>
        <dbReference type="ARBA" id="ARBA00012483"/>
    </source>
</evidence>
<keyword evidence="7" id="KW-0158">Chromosome</keyword>
<evidence type="ECO:0000256" key="11">
    <source>
        <dbReference type="ARBA" id="ARBA00022771"/>
    </source>
</evidence>
<dbReference type="Gene3D" id="3.90.1150.220">
    <property type="match status" value="1"/>
</dbReference>
<comment type="catalytic activity">
    <reaction evidence="1 18">
        <text>S-ubiquitinyl-[E2 ubiquitin-conjugating enzyme]-L-cysteine + [acceptor protein]-L-lysine = [E2 ubiquitin-conjugating enzyme]-L-cysteine + N(6)-ubiquitinyl-[acceptor protein]-L-lysine.</text>
        <dbReference type="EC" id="2.3.2.27"/>
    </reaction>
</comment>
<name>A0ABM1BZF3_LIMPO</name>
<evidence type="ECO:0000256" key="13">
    <source>
        <dbReference type="ARBA" id="ARBA00022833"/>
    </source>
</evidence>
<sequence length="237" mass="27029">MADLGDHHRLFLQSLMCRKICSAPETEELYHTCCRNFDIEVNGELSQNINSINKHIKPLHMEIRKGLAEDTGMQYYALVNTTESSISRLSSDYSSADLELFKKILEKVVLADNGVISSMVVLNLTHELEKRMSKKEAEHLLARLVEDKWLIQEEGEISLSPRTLIEMDKYLKEMFGENLQTCLMCKQIVLKGKSCKDCQIKLHGHCANRCFQGRGRAQCPRCGCDWPDHSPQQITGV</sequence>
<dbReference type="EC" id="2.3.2.27" evidence="5 18"/>
<dbReference type="Pfam" id="PF08746">
    <property type="entry name" value="zf-RING-like"/>
    <property type="match status" value="1"/>
</dbReference>
<keyword evidence="15 18" id="KW-0233">DNA recombination</keyword>
<keyword evidence="9 18" id="KW-0479">Metal-binding</keyword>
<dbReference type="InterPro" id="IPR036388">
    <property type="entry name" value="WH-like_DNA-bd_sf"/>
</dbReference>
<keyword evidence="13 18" id="KW-0862">Zinc</keyword>
<dbReference type="InterPro" id="IPR002219">
    <property type="entry name" value="PKC_DAG/PE"/>
</dbReference>
<dbReference type="InterPro" id="IPR014857">
    <property type="entry name" value="Nse1_RING_C4HC3-type"/>
</dbReference>
<dbReference type="Proteomes" id="UP000694941">
    <property type="component" value="Unplaced"/>
</dbReference>
<dbReference type="InterPro" id="IPR011513">
    <property type="entry name" value="Nse1"/>
</dbReference>